<dbReference type="InterPro" id="IPR006433">
    <property type="entry name" value="Prohead_protease"/>
</dbReference>
<comment type="caution">
    <text evidence="5">The sequence shown here is derived from an EMBL/GenBank/DDBJ whole genome shotgun (WGS) entry which is preliminary data.</text>
</comment>
<evidence type="ECO:0000256" key="1">
    <source>
        <dbReference type="ARBA" id="ARBA00022612"/>
    </source>
</evidence>
<keyword evidence="2 5" id="KW-0645">Protease</keyword>
<dbReference type="AlphaFoldDB" id="A0A413N6X1"/>
<dbReference type="InterPro" id="IPR054613">
    <property type="entry name" value="Peptidase_S78_dom"/>
</dbReference>
<gene>
    <name evidence="5" type="ORF">DW988_19175</name>
</gene>
<evidence type="ECO:0000259" key="4">
    <source>
        <dbReference type="Pfam" id="PF04586"/>
    </source>
</evidence>
<feature type="domain" description="Prohead serine protease" evidence="4">
    <location>
        <begin position="15"/>
        <end position="171"/>
    </location>
</feature>
<evidence type="ECO:0000256" key="2">
    <source>
        <dbReference type="ARBA" id="ARBA00022670"/>
    </source>
</evidence>
<reference evidence="5 6" key="1">
    <citation type="submission" date="2018-08" db="EMBL/GenBank/DDBJ databases">
        <title>A genome reference for cultivated species of the human gut microbiota.</title>
        <authorList>
            <person name="Zou Y."/>
            <person name="Xue W."/>
            <person name="Luo G."/>
        </authorList>
    </citation>
    <scope>NUCLEOTIDE SEQUENCE [LARGE SCALE GENOMIC DNA]</scope>
    <source>
        <strain evidence="5 6">AM50-4</strain>
    </source>
</reference>
<evidence type="ECO:0000313" key="6">
    <source>
        <dbReference type="Proteomes" id="UP000283684"/>
    </source>
</evidence>
<proteinExistence type="predicted"/>
<organism evidence="5 6">
    <name type="scientific">Bacteroides uniformis</name>
    <dbReference type="NCBI Taxonomy" id="820"/>
    <lineage>
        <taxon>Bacteria</taxon>
        <taxon>Pseudomonadati</taxon>
        <taxon>Bacteroidota</taxon>
        <taxon>Bacteroidia</taxon>
        <taxon>Bacteroidales</taxon>
        <taxon>Bacteroidaceae</taxon>
        <taxon>Bacteroides</taxon>
    </lineage>
</organism>
<sequence>MEIRSYTEEASPKIDGRTIQGYGSVFGKQFRILYDVEKKQFFIEVIEKGAITDELIRSCDIKALMEHNKQRLLARSNMGAGSLALSVDDYGLAYKFDAPNTQCGNDAIEMINRGDLFGSSFAFWTDEKKNVTYERKDGILFRTVHKIDKLFDVSIVADPAYFDTDVTVRSLSDIEQKDIEYINQINNLRKFI</sequence>
<evidence type="ECO:0000256" key="3">
    <source>
        <dbReference type="ARBA" id="ARBA00022801"/>
    </source>
</evidence>
<name>A0A413N6X1_BACUN</name>
<keyword evidence="1" id="KW-1188">Viral release from host cell</keyword>
<dbReference type="EMBL" id="QSEE01000028">
    <property type="protein sequence ID" value="RGZ44232.1"/>
    <property type="molecule type" value="Genomic_DNA"/>
</dbReference>
<protein>
    <submittedName>
        <fullName evidence="5">HK97 family phage prohead protease</fullName>
    </submittedName>
</protein>
<dbReference type="Pfam" id="PF04586">
    <property type="entry name" value="Peptidase_S78"/>
    <property type="match status" value="1"/>
</dbReference>
<dbReference type="GO" id="GO:0008233">
    <property type="term" value="F:peptidase activity"/>
    <property type="evidence" value="ECO:0007669"/>
    <property type="project" value="UniProtKB-KW"/>
</dbReference>
<keyword evidence="3" id="KW-0378">Hydrolase</keyword>
<dbReference type="GO" id="GO:0006508">
    <property type="term" value="P:proteolysis"/>
    <property type="evidence" value="ECO:0007669"/>
    <property type="project" value="UniProtKB-KW"/>
</dbReference>
<dbReference type="NCBIfam" id="TIGR01543">
    <property type="entry name" value="proheadase_HK97"/>
    <property type="match status" value="1"/>
</dbReference>
<dbReference type="Proteomes" id="UP000283684">
    <property type="component" value="Unassembled WGS sequence"/>
</dbReference>
<evidence type="ECO:0000313" key="5">
    <source>
        <dbReference type="EMBL" id="RGZ44232.1"/>
    </source>
</evidence>
<accession>A0A413N6X1</accession>